<accession>A0A087D0J9</accession>
<keyword evidence="1" id="KW-0805">Transcription regulation</keyword>
<evidence type="ECO:0000313" key="6">
    <source>
        <dbReference type="EMBL" id="KFI89049.1"/>
    </source>
</evidence>
<protein>
    <submittedName>
        <fullName evidence="6">LacI-type transcriptional regulator</fullName>
    </submittedName>
</protein>
<dbReference type="Gene3D" id="3.40.50.2300">
    <property type="match status" value="2"/>
</dbReference>
<evidence type="ECO:0000256" key="1">
    <source>
        <dbReference type="ARBA" id="ARBA00023015"/>
    </source>
</evidence>
<feature type="domain" description="HTH lacI-type" evidence="5">
    <location>
        <begin position="3"/>
        <end position="57"/>
    </location>
</feature>
<dbReference type="PANTHER" id="PTHR30146:SF109">
    <property type="entry name" value="HTH-TYPE TRANSCRIPTIONAL REGULATOR GALS"/>
    <property type="match status" value="1"/>
</dbReference>
<dbReference type="Pfam" id="PF13377">
    <property type="entry name" value="Peripla_BP_3"/>
    <property type="match status" value="1"/>
</dbReference>
<dbReference type="CDD" id="cd06267">
    <property type="entry name" value="PBP1_LacI_sugar_binding-like"/>
    <property type="match status" value="1"/>
</dbReference>
<dbReference type="Proteomes" id="UP000029040">
    <property type="component" value="Unassembled WGS sequence"/>
</dbReference>
<dbReference type="SUPFAM" id="SSF53822">
    <property type="entry name" value="Periplasmic binding protein-like I"/>
    <property type="match status" value="1"/>
</dbReference>
<dbReference type="GO" id="GO:0000976">
    <property type="term" value="F:transcription cis-regulatory region binding"/>
    <property type="evidence" value="ECO:0007669"/>
    <property type="project" value="TreeGrafter"/>
</dbReference>
<evidence type="ECO:0000256" key="2">
    <source>
        <dbReference type="ARBA" id="ARBA00023125"/>
    </source>
</evidence>
<feature type="region of interest" description="Disordered" evidence="4">
    <location>
        <begin position="331"/>
        <end position="350"/>
    </location>
</feature>
<dbReference type="PANTHER" id="PTHR30146">
    <property type="entry name" value="LACI-RELATED TRANSCRIPTIONAL REPRESSOR"/>
    <property type="match status" value="1"/>
</dbReference>
<dbReference type="InterPro" id="IPR010982">
    <property type="entry name" value="Lambda_DNA-bd_dom_sf"/>
</dbReference>
<name>A0A087D0J9_9BIFI</name>
<evidence type="ECO:0000259" key="5">
    <source>
        <dbReference type="PROSITE" id="PS50932"/>
    </source>
</evidence>
<evidence type="ECO:0000256" key="4">
    <source>
        <dbReference type="SAM" id="MobiDB-lite"/>
    </source>
</evidence>
<dbReference type="InterPro" id="IPR000843">
    <property type="entry name" value="HTH_LacI"/>
</dbReference>
<keyword evidence="2" id="KW-0238">DNA-binding</keyword>
<gene>
    <name evidence="6" type="ORF">BSAE_0507</name>
</gene>
<dbReference type="RefSeq" id="WP_051915760.1">
    <property type="nucleotide sequence ID" value="NZ_JDTM01000008.1"/>
</dbReference>
<proteinExistence type="predicted"/>
<reference evidence="6 7" key="1">
    <citation type="submission" date="2014-03" db="EMBL/GenBank/DDBJ databases">
        <title>Genomics of Bifidobacteria.</title>
        <authorList>
            <person name="Ventura M."/>
            <person name="Milani C."/>
            <person name="Lugli G.A."/>
        </authorList>
    </citation>
    <scope>NUCLEOTIDE SEQUENCE [LARGE SCALE GENOMIC DNA]</scope>
    <source>
        <strain evidence="6 7">LMG 14934</strain>
    </source>
</reference>
<evidence type="ECO:0000313" key="7">
    <source>
        <dbReference type="Proteomes" id="UP000029040"/>
    </source>
</evidence>
<sequence>MASTIQDVADKAHVSVSTVSRAFTRPDLVSEKTRKKVLAIAEELNFAVSRSATVFQSGRSFRIALLLSAPVTLWFNVQLYDGLNSVFHDEGYDISIYPIGQASERAAFFSSMPVRRYADAVIVPSFDIDTTDVEKMRTVGIPLAGVNTSSPEGFDIWESTDDYLGVNMAIQHLVSLGHRRITYVSRRSTTTLSYSANSRRQAFTDICRNSPVPLHTTIIDVIDGDLHLDGAFAELIAQSPRPTAICCQEDGIAIALMCKLQHFGVHIPQDVSIIGFDDNDYAYDMGLTTIRQIPRDLGVQTALKTLSFINGEPVNEPYAKHKPQFVCRSSTASPFDSSHRNPRWDGASIG</sequence>
<keyword evidence="3" id="KW-0804">Transcription</keyword>
<dbReference type="PROSITE" id="PS50932">
    <property type="entry name" value="HTH_LACI_2"/>
    <property type="match status" value="1"/>
</dbReference>
<dbReference type="SMART" id="SM00354">
    <property type="entry name" value="HTH_LACI"/>
    <property type="match status" value="1"/>
</dbReference>
<dbReference type="Pfam" id="PF00356">
    <property type="entry name" value="LacI"/>
    <property type="match status" value="1"/>
</dbReference>
<dbReference type="AlphaFoldDB" id="A0A087D0J9"/>
<dbReference type="SUPFAM" id="SSF47413">
    <property type="entry name" value="lambda repressor-like DNA-binding domains"/>
    <property type="match status" value="1"/>
</dbReference>
<dbReference type="InterPro" id="IPR028082">
    <property type="entry name" value="Peripla_BP_I"/>
</dbReference>
<dbReference type="CDD" id="cd01392">
    <property type="entry name" value="HTH_LacI"/>
    <property type="match status" value="1"/>
</dbReference>
<organism evidence="6 7">
    <name type="scientific">Bifidobacterium pullorum subsp. saeculare DSM 6531 = LMG 14934</name>
    <dbReference type="NCBI Taxonomy" id="1437611"/>
    <lineage>
        <taxon>Bacteria</taxon>
        <taxon>Bacillati</taxon>
        <taxon>Actinomycetota</taxon>
        <taxon>Actinomycetes</taxon>
        <taxon>Bifidobacteriales</taxon>
        <taxon>Bifidobacteriaceae</taxon>
        <taxon>Bifidobacterium</taxon>
    </lineage>
</organism>
<evidence type="ECO:0000256" key="3">
    <source>
        <dbReference type="ARBA" id="ARBA00023163"/>
    </source>
</evidence>
<dbReference type="Gene3D" id="1.10.260.40">
    <property type="entry name" value="lambda repressor-like DNA-binding domains"/>
    <property type="match status" value="1"/>
</dbReference>
<dbReference type="InterPro" id="IPR046335">
    <property type="entry name" value="LacI/GalR-like_sensor"/>
</dbReference>
<dbReference type="EMBL" id="JGZM01000001">
    <property type="protein sequence ID" value="KFI89049.1"/>
    <property type="molecule type" value="Genomic_DNA"/>
</dbReference>
<comment type="caution">
    <text evidence="6">The sequence shown here is derived from an EMBL/GenBank/DDBJ whole genome shotgun (WGS) entry which is preliminary data.</text>
</comment>
<dbReference type="GO" id="GO:0003700">
    <property type="term" value="F:DNA-binding transcription factor activity"/>
    <property type="evidence" value="ECO:0007669"/>
    <property type="project" value="TreeGrafter"/>
</dbReference>